<dbReference type="InParanoid" id="E9G2J5"/>
<evidence type="ECO:0000313" key="2">
    <source>
        <dbReference type="Proteomes" id="UP000000305"/>
    </source>
</evidence>
<organism evidence="1 2">
    <name type="scientific">Daphnia pulex</name>
    <name type="common">Water flea</name>
    <dbReference type="NCBI Taxonomy" id="6669"/>
    <lineage>
        <taxon>Eukaryota</taxon>
        <taxon>Metazoa</taxon>
        <taxon>Ecdysozoa</taxon>
        <taxon>Arthropoda</taxon>
        <taxon>Crustacea</taxon>
        <taxon>Branchiopoda</taxon>
        <taxon>Diplostraca</taxon>
        <taxon>Cladocera</taxon>
        <taxon>Anomopoda</taxon>
        <taxon>Daphniidae</taxon>
        <taxon>Daphnia</taxon>
    </lineage>
</organism>
<dbReference type="Proteomes" id="UP000000305">
    <property type="component" value="Unassembled WGS sequence"/>
</dbReference>
<dbReference type="KEGG" id="dpx:DAPPUDRAFT_237020"/>
<dbReference type="EMBL" id="GL732530">
    <property type="protein sequence ID" value="EFX86264.1"/>
    <property type="molecule type" value="Genomic_DNA"/>
</dbReference>
<proteinExistence type="predicted"/>
<keyword evidence="2" id="KW-1185">Reference proteome</keyword>
<name>E9G2J5_DAPPU</name>
<gene>
    <name evidence="1" type="ORF">DAPPUDRAFT_237020</name>
</gene>
<reference evidence="1 2" key="1">
    <citation type="journal article" date="2011" name="Science">
        <title>The ecoresponsive genome of Daphnia pulex.</title>
        <authorList>
            <person name="Colbourne J.K."/>
            <person name="Pfrender M.E."/>
            <person name="Gilbert D."/>
            <person name="Thomas W.K."/>
            <person name="Tucker A."/>
            <person name="Oakley T.H."/>
            <person name="Tokishita S."/>
            <person name="Aerts A."/>
            <person name="Arnold G.J."/>
            <person name="Basu M.K."/>
            <person name="Bauer D.J."/>
            <person name="Caceres C.E."/>
            <person name="Carmel L."/>
            <person name="Casola C."/>
            <person name="Choi J.H."/>
            <person name="Detter J.C."/>
            <person name="Dong Q."/>
            <person name="Dusheyko S."/>
            <person name="Eads B.D."/>
            <person name="Frohlich T."/>
            <person name="Geiler-Samerotte K.A."/>
            <person name="Gerlach D."/>
            <person name="Hatcher P."/>
            <person name="Jogdeo S."/>
            <person name="Krijgsveld J."/>
            <person name="Kriventseva E.V."/>
            <person name="Kultz D."/>
            <person name="Laforsch C."/>
            <person name="Lindquist E."/>
            <person name="Lopez J."/>
            <person name="Manak J.R."/>
            <person name="Muller J."/>
            <person name="Pangilinan J."/>
            <person name="Patwardhan R.P."/>
            <person name="Pitluck S."/>
            <person name="Pritham E.J."/>
            <person name="Rechtsteiner A."/>
            <person name="Rho M."/>
            <person name="Rogozin I.B."/>
            <person name="Sakarya O."/>
            <person name="Salamov A."/>
            <person name="Schaack S."/>
            <person name="Shapiro H."/>
            <person name="Shiga Y."/>
            <person name="Skalitzky C."/>
            <person name="Smith Z."/>
            <person name="Souvorov A."/>
            <person name="Sung W."/>
            <person name="Tang Z."/>
            <person name="Tsuchiya D."/>
            <person name="Tu H."/>
            <person name="Vos H."/>
            <person name="Wang M."/>
            <person name="Wolf Y.I."/>
            <person name="Yamagata H."/>
            <person name="Yamada T."/>
            <person name="Ye Y."/>
            <person name="Shaw J.R."/>
            <person name="Andrews J."/>
            <person name="Crease T.J."/>
            <person name="Tang H."/>
            <person name="Lucas S.M."/>
            <person name="Robertson H.M."/>
            <person name="Bork P."/>
            <person name="Koonin E.V."/>
            <person name="Zdobnov E.M."/>
            <person name="Grigoriev I.V."/>
            <person name="Lynch M."/>
            <person name="Boore J.L."/>
        </authorList>
    </citation>
    <scope>NUCLEOTIDE SEQUENCE [LARGE SCALE GENOMIC DNA]</scope>
</reference>
<dbReference type="AlphaFoldDB" id="E9G2J5"/>
<evidence type="ECO:0000313" key="1">
    <source>
        <dbReference type="EMBL" id="EFX86264.1"/>
    </source>
</evidence>
<accession>E9G2J5</accession>
<dbReference type="HOGENOM" id="CLU_2544913_0_0_1"/>
<sequence>MTLLLQSYEWFVQHFRYNKLSTASLKYRDRNFIAEECVNWVGGAKSTPASAQPTNPVAVFVHNQITHHKAHPIETVLVSEFFA</sequence>
<protein>
    <submittedName>
        <fullName evidence="1">Uncharacterized protein</fullName>
    </submittedName>
</protein>